<dbReference type="EMBL" id="JAJSOF020000013">
    <property type="protein sequence ID" value="KAJ4442366.1"/>
    <property type="molecule type" value="Genomic_DNA"/>
</dbReference>
<sequence>MPSTSKSGRPLRGQAREIVYNVHQFFKRQNEEHKMDINVARVTSEATGVSERVITRIVKEGIESLARDLYLSLHPMEKRGKKEKSRSGQFYSLCHKAKNSWILCRGKRMSNSWKTVNGFEGRSGY</sequence>
<evidence type="ECO:0000313" key="2">
    <source>
        <dbReference type="Proteomes" id="UP001148838"/>
    </source>
</evidence>
<comment type="caution">
    <text evidence="1">The sequence shown here is derived from an EMBL/GenBank/DDBJ whole genome shotgun (WGS) entry which is preliminary data.</text>
</comment>
<dbReference type="Proteomes" id="UP001148838">
    <property type="component" value="Unassembled WGS sequence"/>
</dbReference>
<gene>
    <name evidence="1" type="ORF">ANN_03952</name>
</gene>
<accession>A0ABQ8T8S6</accession>
<organism evidence="1 2">
    <name type="scientific">Periplaneta americana</name>
    <name type="common">American cockroach</name>
    <name type="synonym">Blatta americana</name>
    <dbReference type="NCBI Taxonomy" id="6978"/>
    <lineage>
        <taxon>Eukaryota</taxon>
        <taxon>Metazoa</taxon>
        <taxon>Ecdysozoa</taxon>
        <taxon>Arthropoda</taxon>
        <taxon>Hexapoda</taxon>
        <taxon>Insecta</taxon>
        <taxon>Pterygota</taxon>
        <taxon>Neoptera</taxon>
        <taxon>Polyneoptera</taxon>
        <taxon>Dictyoptera</taxon>
        <taxon>Blattodea</taxon>
        <taxon>Blattoidea</taxon>
        <taxon>Blattidae</taxon>
        <taxon>Blattinae</taxon>
        <taxon>Periplaneta</taxon>
    </lineage>
</organism>
<keyword evidence="2" id="KW-1185">Reference proteome</keyword>
<evidence type="ECO:0000313" key="1">
    <source>
        <dbReference type="EMBL" id="KAJ4442366.1"/>
    </source>
</evidence>
<protein>
    <submittedName>
        <fullName evidence="1">Uncharacterized protein</fullName>
    </submittedName>
</protein>
<reference evidence="1 2" key="1">
    <citation type="journal article" date="2022" name="Allergy">
        <title>Genome assembly and annotation of Periplaneta americana reveal a comprehensive cockroach allergen profile.</title>
        <authorList>
            <person name="Wang L."/>
            <person name="Xiong Q."/>
            <person name="Saelim N."/>
            <person name="Wang L."/>
            <person name="Nong W."/>
            <person name="Wan A.T."/>
            <person name="Shi M."/>
            <person name="Liu X."/>
            <person name="Cao Q."/>
            <person name="Hui J.H.L."/>
            <person name="Sookrung N."/>
            <person name="Leung T.F."/>
            <person name="Tungtrongchitr A."/>
            <person name="Tsui S.K.W."/>
        </authorList>
    </citation>
    <scope>NUCLEOTIDE SEQUENCE [LARGE SCALE GENOMIC DNA]</scope>
    <source>
        <strain evidence="1">PWHHKU_190912</strain>
    </source>
</reference>
<proteinExistence type="predicted"/>
<name>A0ABQ8T8S6_PERAM</name>